<evidence type="ECO:0000256" key="8">
    <source>
        <dbReference type="ARBA" id="ARBA00022989"/>
    </source>
</evidence>
<evidence type="ECO:0000313" key="14">
    <source>
        <dbReference type="Proteomes" id="UP001175227"/>
    </source>
</evidence>
<keyword evidence="14" id="KW-1185">Reference proteome</keyword>
<dbReference type="GO" id="GO:0020037">
    <property type="term" value="F:heme binding"/>
    <property type="evidence" value="ECO:0007669"/>
    <property type="project" value="InterPro"/>
</dbReference>
<evidence type="ECO:0000313" key="13">
    <source>
        <dbReference type="EMBL" id="KAK0475178.1"/>
    </source>
</evidence>
<evidence type="ECO:0000256" key="11">
    <source>
        <dbReference type="ARBA" id="ARBA00023033"/>
    </source>
</evidence>
<dbReference type="PANTHER" id="PTHR24305:SF166">
    <property type="entry name" value="CYTOCHROME P450 12A4, MITOCHONDRIAL-RELATED"/>
    <property type="match status" value="1"/>
</dbReference>
<dbReference type="Proteomes" id="UP001175227">
    <property type="component" value="Unassembled WGS sequence"/>
</dbReference>
<evidence type="ECO:0000256" key="12">
    <source>
        <dbReference type="ARBA" id="ARBA00023136"/>
    </source>
</evidence>
<dbReference type="GO" id="GO:0005506">
    <property type="term" value="F:iron ion binding"/>
    <property type="evidence" value="ECO:0007669"/>
    <property type="project" value="InterPro"/>
</dbReference>
<keyword evidence="12" id="KW-0472">Membrane</keyword>
<dbReference type="GO" id="GO:0004497">
    <property type="term" value="F:monooxygenase activity"/>
    <property type="evidence" value="ECO:0007669"/>
    <property type="project" value="UniProtKB-KW"/>
</dbReference>
<evidence type="ECO:0000256" key="3">
    <source>
        <dbReference type="ARBA" id="ARBA00004721"/>
    </source>
</evidence>
<evidence type="ECO:0000256" key="9">
    <source>
        <dbReference type="ARBA" id="ARBA00023002"/>
    </source>
</evidence>
<organism evidence="13 14">
    <name type="scientific">Armillaria novae-zelandiae</name>
    <dbReference type="NCBI Taxonomy" id="153914"/>
    <lineage>
        <taxon>Eukaryota</taxon>
        <taxon>Fungi</taxon>
        <taxon>Dikarya</taxon>
        <taxon>Basidiomycota</taxon>
        <taxon>Agaricomycotina</taxon>
        <taxon>Agaricomycetes</taxon>
        <taxon>Agaricomycetidae</taxon>
        <taxon>Agaricales</taxon>
        <taxon>Marasmiineae</taxon>
        <taxon>Physalacriaceae</taxon>
        <taxon>Armillaria</taxon>
    </lineage>
</organism>
<dbReference type="PRINTS" id="PR00385">
    <property type="entry name" value="P450"/>
</dbReference>
<reference evidence="13" key="1">
    <citation type="submission" date="2023-06" db="EMBL/GenBank/DDBJ databases">
        <authorList>
            <consortium name="Lawrence Berkeley National Laboratory"/>
            <person name="Ahrendt S."/>
            <person name="Sahu N."/>
            <person name="Indic B."/>
            <person name="Wong-Bajracharya J."/>
            <person name="Merenyi Z."/>
            <person name="Ke H.-M."/>
            <person name="Monk M."/>
            <person name="Kocsube S."/>
            <person name="Drula E."/>
            <person name="Lipzen A."/>
            <person name="Balint B."/>
            <person name="Henrissat B."/>
            <person name="Andreopoulos B."/>
            <person name="Martin F.M."/>
            <person name="Harder C.B."/>
            <person name="Rigling D."/>
            <person name="Ford K.L."/>
            <person name="Foster G.D."/>
            <person name="Pangilinan J."/>
            <person name="Papanicolaou A."/>
            <person name="Barry K."/>
            <person name="LaButti K."/>
            <person name="Viragh M."/>
            <person name="Koriabine M."/>
            <person name="Yan M."/>
            <person name="Riley R."/>
            <person name="Champramary S."/>
            <person name="Plett K.L."/>
            <person name="Tsai I.J."/>
            <person name="Slot J."/>
            <person name="Sipos G."/>
            <person name="Plett J."/>
            <person name="Nagy L.G."/>
            <person name="Grigoriev I.V."/>
        </authorList>
    </citation>
    <scope>NUCLEOTIDE SEQUENCE</scope>
    <source>
        <strain evidence="13">ICMP 16352</strain>
    </source>
</reference>
<dbReference type="AlphaFoldDB" id="A0AA39P1A1"/>
<evidence type="ECO:0000256" key="10">
    <source>
        <dbReference type="ARBA" id="ARBA00023004"/>
    </source>
</evidence>
<dbReference type="GO" id="GO:0016705">
    <property type="term" value="F:oxidoreductase activity, acting on paired donors, with incorporation or reduction of molecular oxygen"/>
    <property type="evidence" value="ECO:0007669"/>
    <property type="project" value="InterPro"/>
</dbReference>
<comment type="similarity">
    <text evidence="4">Belongs to the cytochrome P450 family.</text>
</comment>
<keyword evidence="10" id="KW-0408">Iron</keyword>
<dbReference type="EMBL" id="JAUEPR010000024">
    <property type="protein sequence ID" value="KAK0475178.1"/>
    <property type="molecule type" value="Genomic_DNA"/>
</dbReference>
<accession>A0AA39P1A1</accession>
<dbReference type="PANTHER" id="PTHR24305">
    <property type="entry name" value="CYTOCHROME P450"/>
    <property type="match status" value="1"/>
</dbReference>
<evidence type="ECO:0000256" key="5">
    <source>
        <dbReference type="ARBA" id="ARBA00022617"/>
    </source>
</evidence>
<dbReference type="SUPFAM" id="SSF48264">
    <property type="entry name" value="Cytochrome P450"/>
    <property type="match status" value="1"/>
</dbReference>
<comment type="cofactor">
    <cofactor evidence="1">
        <name>heme</name>
        <dbReference type="ChEBI" id="CHEBI:30413"/>
    </cofactor>
</comment>
<sequence>MAVFLVVIASFLIASSLLHRWFKRLSVKHVQGPPSPSFWLGHQRVLRDQENAGDLETKWRREYGNLYRIGGCLGQDVLVVCDPKALAHIFHPSRPYPKSKDAVFILGLVAGKGLAIVTSETHHRQRKILNLAFSPAQLRISQVIFQQCSDKLVNGIKGSLVGGTDATVNIRDWMGKVTLDIIAAFRYDFSTLDGQRTELGTAMKHLFTASQTNTTALELILIALIRMLPNSMLGILRLFSTREIRQLVSVGNMAKRNAREILANHNDGQIPEGDGDIISVLGNTANVRDISSSTTCSSRCNFLSRSRTFVIAGHETSSTSLCWLLYELAVHPEHQSIIRAELKGSNDYDSMPFLNAVIKEALRLYPVAHSLMRTAPHDDVLPLSGGKTLAVPKGQTFVCSAYLYNRQVLPMSLQPFSSLPSLWGDDAEEWNPARFLDKALPVSLGVYANLMSFISVYSNCSMKYRIMEMQTIIANLILHFEFSLPEGDAEILRFPSSPAVVPIVKGKAHLGSQLPLRVKVLQ</sequence>
<keyword evidence="5" id="KW-0349">Heme</keyword>
<gene>
    <name evidence="13" type="ORF">IW261DRAFT_1340880</name>
</gene>
<dbReference type="Gene3D" id="1.10.630.10">
    <property type="entry name" value="Cytochrome P450"/>
    <property type="match status" value="1"/>
</dbReference>
<comment type="subcellular location">
    <subcellularLocation>
        <location evidence="2">Membrane</location>
    </subcellularLocation>
</comment>
<dbReference type="InterPro" id="IPR036396">
    <property type="entry name" value="Cyt_P450_sf"/>
</dbReference>
<keyword evidence="9" id="KW-0560">Oxidoreductase</keyword>
<comment type="pathway">
    <text evidence="3">Secondary metabolite biosynthesis; terpenoid biosynthesis.</text>
</comment>
<evidence type="ECO:0000256" key="7">
    <source>
        <dbReference type="ARBA" id="ARBA00022723"/>
    </source>
</evidence>
<keyword evidence="11" id="KW-0503">Monooxygenase</keyword>
<evidence type="ECO:0000256" key="6">
    <source>
        <dbReference type="ARBA" id="ARBA00022692"/>
    </source>
</evidence>
<keyword evidence="7" id="KW-0479">Metal-binding</keyword>
<evidence type="ECO:0000256" key="4">
    <source>
        <dbReference type="ARBA" id="ARBA00010617"/>
    </source>
</evidence>
<dbReference type="GO" id="GO:0016020">
    <property type="term" value="C:membrane"/>
    <property type="evidence" value="ECO:0007669"/>
    <property type="project" value="UniProtKB-SubCell"/>
</dbReference>
<evidence type="ECO:0000256" key="1">
    <source>
        <dbReference type="ARBA" id="ARBA00001971"/>
    </source>
</evidence>
<proteinExistence type="inferred from homology"/>
<dbReference type="InterPro" id="IPR001128">
    <property type="entry name" value="Cyt_P450"/>
</dbReference>
<keyword evidence="6" id="KW-0812">Transmembrane</keyword>
<evidence type="ECO:0000256" key="2">
    <source>
        <dbReference type="ARBA" id="ARBA00004370"/>
    </source>
</evidence>
<dbReference type="Pfam" id="PF00067">
    <property type="entry name" value="p450"/>
    <property type="match status" value="1"/>
</dbReference>
<keyword evidence="8" id="KW-1133">Transmembrane helix</keyword>
<dbReference type="InterPro" id="IPR050121">
    <property type="entry name" value="Cytochrome_P450_monoxygenase"/>
</dbReference>
<protein>
    <submittedName>
        <fullName evidence="13">Cytochrome P450</fullName>
    </submittedName>
</protein>
<comment type="caution">
    <text evidence="13">The sequence shown here is derived from an EMBL/GenBank/DDBJ whole genome shotgun (WGS) entry which is preliminary data.</text>
</comment>
<name>A0AA39P1A1_9AGAR</name>